<feature type="region of interest" description="Disordered" evidence="1">
    <location>
        <begin position="416"/>
        <end position="525"/>
    </location>
</feature>
<gene>
    <name evidence="3" type="ORF">BGZ70_004683</name>
</gene>
<feature type="region of interest" description="Disordered" evidence="1">
    <location>
        <begin position="1"/>
        <end position="147"/>
    </location>
</feature>
<feature type="compositionally biased region" description="Low complexity" evidence="1">
    <location>
        <begin position="436"/>
        <end position="450"/>
    </location>
</feature>
<evidence type="ECO:0000256" key="2">
    <source>
        <dbReference type="SAM" id="Phobius"/>
    </source>
</evidence>
<reference evidence="3" key="1">
    <citation type="journal article" date="2020" name="Fungal Divers.">
        <title>Resolving the Mortierellaceae phylogeny through synthesis of multi-gene phylogenetics and phylogenomics.</title>
        <authorList>
            <person name="Vandepol N."/>
            <person name="Liber J."/>
            <person name="Desiro A."/>
            <person name="Na H."/>
            <person name="Kennedy M."/>
            <person name="Barry K."/>
            <person name="Grigoriev I.V."/>
            <person name="Miller A.N."/>
            <person name="O'Donnell K."/>
            <person name="Stajich J.E."/>
            <person name="Bonito G."/>
        </authorList>
    </citation>
    <scope>NUCLEOTIDE SEQUENCE</scope>
    <source>
        <strain evidence="3">CK1249</strain>
    </source>
</reference>
<feature type="compositionally biased region" description="Polar residues" evidence="1">
    <location>
        <begin position="85"/>
        <end position="97"/>
    </location>
</feature>
<feature type="compositionally biased region" description="Basic residues" evidence="1">
    <location>
        <begin position="495"/>
        <end position="514"/>
    </location>
</feature>
<keyword evidence="2" id="KW-0472">Membrane</keyword>
<dbReference type="Proteomes" id="UP000738359">
    <property type="component" value="Unassembled WGS sequence"/>
</dbReference>
<feature type="compositionally biased region" description="Low complexity" evidence="1">
    <location>
        <begin position="66"/>
        <end position="84"/>
    </location>
</feature>
<dbReference type="OrthoDB" id="2441670at2759"/>
<evidence type="ECO:0000313" key="3">
    <source>
        <dbReference type="EMBL" id="KAF9965515.1"/>
    </source>
</evidence>
<name>A0A9P6M4Q8_MORAP</name>
<proteinExistence type="predicted"/>
<feature type="transmembrane region" description="Helical" evidence="2">
    <location>
        <begin position="222"/>
        <end position="244"/>
    </location>
</feature>
<organism evidence="3 4">
    <name type="scientific">Mortierella alpina</name>
    <name type="common">Oleaginous fungus</name>
    <name type="synonym">Mortierella renispora</name>
    <dbReference type="NCBI Taxonomy" id="64518"/>
    <lineage>
        <taxon>Eukaryota</taxon>
        <taxon>Fungi</taxon>
        <taxon>Fungi incertae sedis</taxon>
        <taxon>Mucoromycota</taxon>
        <taxon>Mortierellomycotina</taxon>
        <taxon>Mortierellomycetes</taxon>
        <taxon>Mortierellales</taxon>
        <taxon>Mortierellaceae</taxon>
        <taxon>Mortierella</taxon>
    </lineage>
</organism>
<keyword evidence="4" id="KW-1185">Reference proteome</keyword>
<dbReference type="EMBL" id="JAAAHY010000247">
    <property type="protein sequence ID" value="KAF9965515.1"/>
    <property type="molecule type" value="Genomic_DNA"/>
</dbReference>
<evidence type="ECO:0000256" key="1">
    <source>
        <dbReference type="SAM" id="MobiDB-lite"/>
    </source>
</evidence>
<comment type="caution">
    <text evidence="3">The sequence shown here is derived from an EMBL/GenBank/DDBJ whole genome shotgun (WGS) entry which is preliminary data.</text>
</comment>
<feature type="compositionally biased region" description="Polar residues" evidence="1">
    <location>
        <begin position="131"/>
        <end position="147"/>
    </location>
</feature>
<dbReference type="AlphaFoldDB" id="A0A9P6M4Q8"/>
<keyword evidence="2" id="KW-0812">Transmembrane</keyword>
<feature type="compositionally biased region" description="Polar residues" evidence="1">
    <location>
        <begin position="50"/>
        <end position="65"/>
    </location>
</feature>
<sequence>MLDPALDPSVLRASLMESPNPVASATTKPSRDTDTYSPPKPTAPSEPDPDTSTQQAPSRTTSPPQSSGGYTTTTMSSPPTEDPSVTSSPEPTTQDPGTTETEPATTTTERPETTTTTKAVVTTTAAETTSDRPATTESTMPRTSGNVVTITSTPYTTRYITTMSIVTIQTLVPRPTMISGSATTIFIPWTTTFETPTVIPDPHQPPPGGVTNANDKKTMPPWQVMLIVAACLIVAAAGSAVLLIGRIKKRQRERDAQQHFKFQEQQHPHQKEVMFGIGRADESVTESSVTDASGAMSNRTLISPAEGGGVGEVGGGGVYDAGGAREGRLRGWMDRFWSWAPWDGHRAYHGPAHPPGLGHGAAGRLWLMDEDAELGAQDHTFADMRPVSYRNEDCAGGVAFTHPHQYPQPQHYQDIASQGRHEGSPGQAAYPLPPLSQSSRMSSASASTAHSNHHSNDHAPGGTSTSASSSPSLLHPLLEERASMGSDHVVGRGTVSHRKRGGILRGKPKLKLKPKPPLQRSMRRR</sequence>
<protein>
    <submittedName>
        <fullName evidence="3">Uncharacterized protein</fullName>
    </submittedName>
</protein>
<feature type="compositionally biased region" description="Low complexity" evidence="1">
    <location>
        <begin position="98"/>
        <end position="128"/>
    </location>
</feature>
<accession>A0A9P6M4Q8</accession>
<evidence type="ECO:0000313" key="4">
    <source>
        <dbReference type="Proteomes" id="UP000738359"/>
    </source>
</evidence>
<keyword evidence="2" id="KW-1133">Transmembrane helix</keyword>
<feature type="compositionally biased region" description="Low complexity" evidence="1">
    <location>
        <begin position="458"/>
        <end position="476"/>
    </location>
</feature>